<comment type="caution">
    <text evidence="5">The sequence shown here is derived from an EMBL/GenBank/DDBJ whole genome shotgun (WGS) entry which is preliminary data.</text>
</comment>
<dbReference type="InterPro" id="IPR010982">
    <property type="entry name" value="Lambda_DNA-bd_dom_sf"/>
</dbReference>
<dbReference type="CDD" id="cd06294">
    <property type="entry name" value="PBP1_MalR-like"/>
    <property type="match status" value="1"/>
</dbReference>
<gene>
    <name evidence="5" type="ORF">OEV82_05615</name>
</gene>
<dbReference type="CDD" id="cd01392">
    <property type="entry name" value="HTH_LacI"/>
    <property type="match status" value="1"/>
</dbReference>
<dbReference type="SMART" id="SM00354">
    <property type="entry name" value="HTH_LACI"/>
    <property type="match status" value="1"/>
</dbReference>
<reference evidence="5 6" key="1">
    <citation type="submission" date="2022-10" db="EMBL/GenBank/DDBJ databases">
        <title>Description of Fervidibacillus gen. nov. in the family Fervidibacillaceae fam. nov. with two species, Fervidibacillus albus sp. nov., and Fervidibacillus halotolerans sp. nov., isolated from tidal flat sediments.</title>
        <authorList>
            <person name="Kwon K.K."/>
            <person name="Yang S.-H."/>
        </authorList>
    </citation>
    <scope>NUCLEOTIDE SEQUENCE [LARGE SCALE GENOMIC DNA]</scope>
    <source>
        <strain evidence="5 6">DSM 23332</strain>
    </source>
</reference>
<evidence type="ECO:0000259" key="4">
    <source>
        <dbReference type="PROSITE" id="PS50932"/>
    </source>
</evidence>
<accession>A0ABT2WE19</accession>
<proteinExistence type="predicted"/>
<dbReference type="Gene3D" id="3.40.50.2300">
    <property type="match status" value="2"/>
</dbReference>
<feature type="domain" description="HTH lacI-type" evidence="4">
    <location>
        <begin position="3"/>
        <end position="57"/>
    </location>
</feature>
<dbReference type="PROSITE" id="PS00356">
    <property type="entry name" value="HTH_LACI_1"/>
    <property type="match status" value="1"/>
</dbReference>
<dbReference type="EMBL" id="JAOUSE010000010">
    <property type="protein sequence ID" value="MCU9593928.1"/>
    <property type="molecule type" value="Genomic_DNA"/>
</dbReference>
<name>A0ABT2WE19_9BACI</name>
<evidence type="ECO:0000313" key="5">
    <source>
        <dbReference type="EMBL" id="MCU9593928.1"/>
    </source>
</evidence>
<dbReference type="InterPro" id="IPR046335">
    <property type="entry name" value="LacI/GalR-like_sensor"/>
</dbReference>
<keyword evidence="6" id="KW-1185">Reference proteome</keyword>
<dbReference type="Proteomes" id="UP001208656">
    <property type="component" value="Unassembled WGS sequence"/>
</dbReference>
<keyword evidence="1" id="KW-0805">Transcription regulation</keyword>
<dbReference type="RefSeq" id="WP_173657956.1">
    <property type="nucleotide sequence ID" value="NZ_JAOUSE010000010.1"/>
</dbReference>
<dbReference type="InterPro" id="IPR000843">
    <property type="entry name" value="HTH_LacI"/>
</dbReference>
<dbReference type="PANTHER" id="PTHR30146">
    <property type="entry name" value="LACI-RELATED TRANSCRIPTIONAL REPRESSOR"/>
    <property type="match status" value="1"/>
</dbReference>
<keyword evidence="2" id="KW-0238">DNA-binding</keyword>
<evidence type="ECO:0000256" key="2">
    <source>
        <dbReference type="ARBA" id="ARBA00023125"/>
    </source>
</evidence>
<dbReference type="SUPFAM" id="SSF53822">
    <property type="entry name" value="Periplasmic binding protein-like I"/>
    <property type="match status" value="1"/>
</dbReference>
<dbReference type="PANTHER" id="PTHR30146:SF109">
    <property type="entry name" value="HTH-TYPE TRANSCRIPTIONAL REGULATOR GALS"/>
    <property type="match status" value="1"/>
</dbReference>
<dbReference type="Gene3D" id="1.10.260.40">
    <property type="entry name" value="lambda repressor-like DNA-binding domains"/>
    <property type="match status" value="1"/>
</dbReference>
<organism evidence="5 6">
    <name type="scientific">Pallidibacillus thermolactis</name>
    <dbReference type="NCBI Taxonomy" id="251051"/>
    <lineage>
        <taxon>Bacteria</taxon>
        <taxon>Bacillati</taxon>
        <taxon>Bacillota</taxon>
        <taxon>Bacilli</taxon>
        <taxon>Bacillales</taxon>
        <taxon>Bacillaceae</taxon>
        <taxon>Pallidibacillus</taxon>
    </lineage>
</organism>
<dbReference type="InterPro" id="IPR028082">
    <property type="entry name" value="Peripla_BP_I"/>
</dbReference>
<evidence type="ECO:0000313" key="6">
    <source>
        <dbReference type="Proteomes" id="UP001208656"/>
    </source>
</evidence>
<keyword evidence="3" id="KW-0804">Transcription</keyword>
<dbReference type="SUPFAM" id="SSF47413">
    <property type="entry name" value="lambda repressor-like DNA-binding domains"/>
    <property type="match status" value="1"/>
</dbReference>
<sequence>MGVTIKDVARKANVSPSTVSRVLADSPKISEKTKQHVRKVIEELGYHTNLNARSLVSKTTQTIGIVLKNSDKEALHSTFAPEVLRGISATCSKYDYNIRLTTGASEEEIYQEVVKMVRGKQVDGIIVLYSKRTDRVVPYLMECEFPFVIIGKPEKNPNKISYVDNDNIQAAMDATNYLIQLGHRQIAFISDDPTYEVAQNRLIGYKQAMNNNYLNVPNEYIHHVKNKYNQGFQVVQKLMSLSAPPTGIVITDDFNALIVLSALQALNKKVPKDVSLISFNNSPISEVTFPKLTSVDIQIYQLGYEAAKLLVTQINEPDHIKKSVIIPCIIKERESCSSRNHEKEN</sequence>
<protein>
    <submittedName>
        <fullName evidence="5">LacI family transcriptional regulator</fullName>
    </submittedName>
</protein>
<dbReference type="Pfam" id="PF00356">
    <property type="entry name" value="LacI"/>
    <property type="match status" value="1"/>
</dbReference>
<evidence type="ECO:0000256" key="3">
    <source>
        <dbReference type="ARBA" id="ARBA00023163"/>
    </source>
</evidence>
<dbReference type="Pfam" id="PF13377">
    <property type="entry name" value="Peripla_BP_3"/>
    <property type="match status" value="1"/>
</dbReference>
<dbReference type="PROSITE" id="PS50932">
    <property type="entry name" value="HTH_LACI_2"/>
    <property type="match status" value="1"/>
</dbReference>
<evidence type="ECO:0000256" key="1">
    <source>
        <dbReference type="ARBA" id="ARBA00023015"/>
    </source>
</evidence>